<keyword evidence="2" id="KW-1185">Reference proteome</keyword>
<dbReference type="EMBL" id="CAJVAX010000017">
    <property type="protein sequence ID" value="CAG7638066.1"/>
    <property type="molecule type" value="Genomic_DNA"/>
</dbReference>
<comment type="caution">
    <text evidence="1">The sequence shown here is derived from an EMBL/GenBank/DDBJ whole genome shotgun (WGS) entry which is preliminary data.</text>
</comment>
<dbReference type="AlphaFoldDB" id="A0A9W4H0K4"/>
<proteinExistence type="predicted"/>
<evidence type="ECO:0000313" key="2">
    <source>
        <dbReference type="Proteomes" id="UP001153328"/>
    </source>
</evidence>
<accession>A0A9W4H0K4</accession>
<evidence type="ECO:0000313" key="1">
    <source>
        <dbReference type="EMBL" id="CAG7638066.1"/>
    </source>
</evidence>
<sequence>MASGTSSTVLMLLQEQNCCGPEGIRTPDPLDANEVRYRTAPQALATRKTLAPRHGWS</sequence>
<reference evidence="1" key="1">
    <citation type="submission" date="2021-06" db="EMBL/GenBank/DDBJ databases">
        <authorList>
            <person name="Arsene-Ploetze F."/>
        </authorList>
    </citation>
    <scope>NUCLEOTIDE SEQUENCE</scope>
    <source>
        <strain evidence="1">SBRY1</strain>
    </source>
</reference>
<dbReference type="AntiFam" id="ANF00012">
    <property type="entry name" value="tRNA translation"/>
</dbReference>
<gene>
    <name evidence="1" type="ORF">SBRY_30188</name>
</gene>
<organism evidence="1 2">
    <name type="scientific">Actinacidiphila bryophytorum</name>
    <dbReference type="NCBI Taxonomy" id="1436133"/>
    <lineage>
        <taxon>Bacteria</taxon>
        <taxon>Bacillati</taxon>
        <taxon>Actinomycetota</taxon>
        <taxon>Actinomycetes</taxon>
        <taxon>Kitasatosporales</taxon>
        <taxon>Streptomycetaceae</taxon>
        <taxon>Actinacidiphila</taxon>
    </lineage>
</organism>
<name>A0A9W4H0K4_9ACTN</name>
<dbReference type="Proteomes" id="UP001153328">
    <property type="component" value="Unassembled WGS sequence"/>
</dbReference>
<protein>
    <submittedName>
        <fullName evidence="1">Uncharacterized protein</fullName>
    </submittedName>
</protein>